<feature type="signal peptide" evidence="7">
    <location>
        <begin position="1"/>
        <end position="31"/>
    </location>
</feature>
<dbReference type="InterPro" id="IPR036908">
    <property type="entry name" value="RlpA-like_sf"/>
</dbReference>
<feature type="chain" id="PRO_5045623753" description="Endolytic peptidoglycan transglycosylase RlpA" evidence="7">
    <location>
        <begin position="32"/>
        <end position="287"/>
    </location>
</feature>
<dbReference type="RefSeq" id="WP_316700965.1">
    <property type="nucleotide sequence ID" value="NZ_CP136336.1"/>
</dbReference>
<dbReference type="Gene3D" id="2.40.40.10">
    <property type="entry name" value="RlpA-like domain"/>
    <property type="match status" value="1"/>
</dbReference>
<evidence type="ECO:0000259" key="8">
    <source>
        <dbReference type="PROSITE" id="PS51724"/>
    </source>
</evidence>
<reference evidence="9 10" key="1">
    <citation type="submission" date="2023-10" db="EMBL/GenBank/DDBJ databases">
        <title>Bacteria for the degradation of biodegradable plastic PBAT(Polybutylene adipate terephthalate).</title>
        <authorList>
            <person name="Weon H.-Y."/>
            <person name="Yeon J."/>
        </authorList>
    </citation>
    <scope>NUCLEOTIDE SEQUENCE [LARGE SCALE GENOMIC DNA]</scope>
    <source>
        <strain evidence="9 10">SBD 7-3</strain>
    </source>
</reference>
<keyword evidence="3 4" id="KW-0961">Cell wall biogenesis/degradation</keyword>
<dbReference type="Pfam" id="PF05036">
    <property type="entry name" value="SPOR"/>
    <property type="match status" value="1"/>
</dbReference>
<keyword evidence="4" id="KW-0449">Lipoprotein</keyword>
<accession>A0ABZ0CTE5</accession>
<dbReference type="HAMAP" id="MF_02071">
    <property type="entry name" value="RlpA"/>
    <property type="match status" value="1"/>
</dbReference>
<dbReference type="InterPro" id="IPR009009">
    <property type="entry name" value="RlpA-like_DPBB"/>
</dbReference>
<evidence type="ECO:0000256" key="3">
    <source>
        <dbReference type="ARBA" id="ARBA00023316"/>
    </source>
</evidence>
<protein>
    <recommendedName>
        <fullName evidence="4">Endolytic peptidoglycan transglycosylase RlpA</fullName>
        <ecNumber evidence="4">4.2.2.-</ecNumber>
    </recommendedName>
</protein>
<keyword evidence="4" id="KW-0472">Membrane</keyword>
<dbReference type="EC" id="4.2.2.-" evidence="4"/>
<evidence type="ECO:0000256" key="1">
    <source>
        <dbReference type="ARBA" id="ARBA00022729"/>
    </source>
</evidence>
<evidence type="ECO:0000313" key="9">
    <source>
        <dbReference type="EMBL" id="WOB08255.1"/>
    </source>
</evidence>
<feature type="domain" description="SPOR" evidence="8">
    <location>
        <begin position="207"/>
        <end position="286"/>
    </location>
</feature>
<dbReference type="SUPFAM" id="SSF50685">
    <property type="entry name" value="Barwin-like endoglucanases"/>
    <property type="match status" value="1"/>
</dbReference>
<comment type="similarity">
    <text evidence="4 5">Belongs to the RlpA family.</text>
</comment>
<dbReference type="NCBIfam" id="TIGR00413">
    <property type="entry name" value="rlpA"/>
    <property type="match status" value="1"/>
</dbReference>
<feature type="region of interest" description="Disordered" evidence="6">
    <location>
        <begin position="26"/>
        <end position="76"/>
    </location>
</feature>
<dbReference type="Pfam" id="PF03330">
    <property type="entry name" value="DPBB_1"/>
    <property type="match status" value="1"/>
</dbReference>
<evidence type="ECO:0000256" key="2">
    <source>
        <dbReference type="ARBA" id="ARBA00023239"/>
    </source>
</evidence>
<evidence type="ECO:0000256" key="4">
    <source>
        <dbReference type="HAMAP-Rule" id="MF_02071"/>
    </source>
</evidence>
<dbReference type="InterPro" id="IPR034718">
    <property type="entry name" value="RlpA"/>
</dbReference>
<keyword evidence="2 4" id="KW-0456">Lyase</keyword>
<keyword evidence="4" id="KW-1003">Cell membrane</keyword>
<comment type="subcellular location">
    <subcellularLocation>
        <location evidence="4">Cell membrane</location>
        <topology evidence="4">Lipid-anchor</topology>
    </subcellularLocation>
</comment>
<dbReference type="PANTHER" id="PTHR34183:SF1">
    <property type="entry name" value="ENDOLYTIC PEPTIDOGLYCAN TRANSGLYCOSYLASE RLPA"/>
    <property type="match status" value="1"/>
</dbReference>
<evidence type="ECO:0000256" key="5">
    <source>
        <dbReference type="RuleBase" id="RU003495"/>
    </source>
</evidence>
<gene>
    <name evidence="4" type="primary">rlpA</name>
    <name evidence="9" type="ORF">RXV79_25570</name>
</gene>
<comment type="function">
    <text evidence="4">Lytic transglycosylase with a strong preference for naked glycan strands that lack stem peptides.</text>
</comment>
<dbReference type="PROSITE" id="PS51257">
    <property type="entry name" value="PROKAR_LIPOPROTEIN"/>
    <property type="match status" value="1"/>
</dbReference>
<sequence length="287" mass="30791">MTLLLLRQTSGAVAVALALLLAACSSTPTRDGPEAKPPAGLDKTPDAQPRVEPIRTGGPNKPYTVNGRSYSPVTSDKPMAEKGLASWYGRKFHGRPTASGEPYDMYAMSAAHKTMPLPSYARVRNPANGREVIVRVNDRGPFHQDRVIDLSYTAAMRLGVLNGVAPVEVERLTHEQIRSGAWKGGGAVEVPAAAVAEVAARSGDSAEPPAPGFWVQLGAFRQRDGAEQFQRQVGAELDWLAPLLAVVGEPQLFRLQAGPFSSRGEAQDAASRIREALKLVPVVVERR</sequence>
<dbReference type="SUPFAM" id="SSF110997">
    <property type="entry name" value="Sporulation related repeat"/>
    <property type="match status" value="1"/>
</dbReference>
<dbReference type="InterPro" id="IPR012997">
    <property type="entry name" value="RplA"/>
</dbReference>
<evidence type="ECO:0000256" key="7">
    <source>
        <dbReference type="SAM" id="SignalP"/>
    </source>
</evidence>
<dbReference type="PANTHER" id="PTHR34183">
    <property type="entry name" value="ENDOLYTIC PEPTIDOGLYCAN TRANSGLYCOSYLASE RLPA"/>
    <property type="match status" value="1"/>
</dbReference>
<keyword evidence="1 7" id="KW-0732">Signal</keyword>
<dbReference type="PROSITE" id="PS51724">
    <property type="entry name" value="SPOR"/>
    <property type="match status" value="1"/>
</dbReference>
<proteinExistence type="inferred from homology"/>
<dbReference type="EMBL" id="CP136336">
    <property type="protein sequence ID" value="WOB08255.1"/>
    <property type="molecule type" value="Genomic_DNA"/>
</dbReference>
<evidence type="ECO:0000313" key="10">
    <source>
        <dbReference type="Proteomes" id="UP001303946"/>
    </source>
</evidence>
<dbReference type="InterPro" id="IPR007730">
    <property type="entry name" value="SPOR-like_dom"/>
</dbReference>
<dbReference type="Proteomes" id="UP001303946">
    <property type="component" value="Chromosome"/>
</dbReference>
<name>A0ABZ0CTE5_9BURK</name>
<dbReference type="InterPro" id="IPR036680">
    <property type="entry name" value="SPOR-like_sf"/>
</dbReference>
<keyword evidence="4" id="KW-0564">Palmitate</keyword>
<dbReference type="Gene3D" id="3.30.70.1070">
    <property type="entry name" value="Sporulation related repeat"/>
    <property type="match status" value="1"/>
</dbReference>
<organism evidence="9 10">
    <name type="scientific">Piscinibacter gummiphilus</name>
    <dbReference type="NCBI Taxonomy" id="946333"/>
    <lineage>
        <taxon>Bacteria</taxon>
        <taxon>Pseudomonadati</taxon>
        <taxon>Pseudomonadota</taxon>
        <taxon>Betaproteobacteria</taxon>
        <taxon>Burkholderiales</taxon>
        <taxon>Sphaerotilaceae</taxon>
        <taxon>Piscinibacter</taxon>
    </lineage>
</organism>
<dbReference type="CDD" id="cd22268">
    <property type="entry name" value="DPBB_RlpA-like"/>
    <property type="match status" value="1"/>
</dbReference>
<keyword evidence="10" id="KW-1185">Reference proteome</keyword>
<evidence type="ECO:0000256" key="6">
    <source>
        <dbReference type="SAM" id="MobiDB-lite"/>
    </source>
</evidence>